<accession>A0A401ZDK2</accession>
<comment type="similarity">
    <text evidence="1 7">Belongs to the AP endonuclease 2 family.</text>
</comment>
<dbReference type="PANTHER" id="PTHR21445">
    <property type="entry name" value="ENDONUCLEASE IV ENDODEOXYRIBONUCLEASE IV"/>
    <property type="match status" value="1"/>
</dbReference>
<evidence type="ECO:0000256" key="4">
    <source>
        <dbReference type="ARBA" id="ARBA00022801"/>
    </source>
</evidence>
<feature type="binding site" evidence="7">
    <location>
        <position position="259"/>
    </location>
    <ligand>
        <name>Zn(2+)</name>
        <dbReference type="ChEBI" id="CHEBI:29105"/>
        <label>2</label>
    </ligand>
</feature>
<dbReference type="CDD" id="cd00019">
    <property type="entry name" value="AP2Ec"/>
    <property type="match status" value="1"/>
</dbReference>
<gene>
    <name evidence="7 9" type="primary">nfo</name>
    <name evidence="9" type="ORF">KDAU_22610</name>
</gene>
<dbReference type="InterPro" id="IPR013022">
    <property type="entry name" value="Xyl_isomerase-like_TIM-brl"/>
</dbReference>
<dbReference type="InterPro" id="IPR036237">
    <property type="entry name" value="Xyl_isomerase-like_sf"/>
</dbReference>
<evidence type="ECO:0000256" key="2">
    <source>
        <dbReference type="ARBA" id="ARBA00022723"/>
    </source>
</evidence>
<organism evidence="9 10">
    <name type="scientific">Dictyobacter aurantiacus</name>
    <dbReference type="NCBI Taxonomy" id="1936993"/>
    <lineage>
        <taxon>Bacteria</taxon>
        <taxon>Bacillati</taxon>
        <taxon>Chloroflexota</taxon>
        <taxon>Ktedonobacteria</taxon>
        <taxon>Ktedonobacterales</taxon>
        <taxon>Dictyobacteraceae</taxon>
        <taxon>Dictyobacter</taxon>
    </lineage>
</organism>
<name>A0A401ZDK2_9CHLR</name>
<dbReference type="GO" id="GO:0003906">
    <property type="term" value="F:DNA-(apurinic or apyrimidinic site) endonuclease activity"/>
    <property type="evidence" value="ECO:0007669"/>
    <property type="project" value="TreeGrafter"/>
</dbReference>
<dbReference type="SMART" id="SM00518">
    <property type="entry name" value="AP2Ec"/>
    <property type="match status" value="1"/>
</dbReference>
<feature type="binding site" evidence="7">
    <location>
        <position position="177"/>
    </location>
    <ligand>
        <name>Zn(2+)</name>
        <dbReference type="ChEBI" id="CHEBI:29105"/>
        <label>2</label>
    </ligand>
</feature>
<evidence type="ECO:0000256" key="1">
    <source>
        <dbReference type="ARBA" id="ARBA00005340"/>
    </source>
</evidence>
<feature type="domain" description="Xylose isomerase-like TIM barrel" evidence="8">
    <location>
        <begin position="19"/>
        <end position="275"/>
    </location>
</feature>
<keyword evidence="3 7" id="KW-0227">DNA damage</keyword>
<dbReference type="PROSITE" id="PS51432">
    <property type="entry name" value="AP_NUCLEASE_F2_4"/>
    <property type="match status" value="1"/>
</dbReference>
<keyword evidence="4 7" id="KW-0378">Hydrolase</keyword>
<dbReference type="EMBL" id="BIFQ01000001">
    <property type="protein sequence ID" value="GCE04932.1"/>
    <property type="molecule type" value="Genomic_DNA"/>
</dbReference>
<reference evidence="10" key="1">
    <citation type="submission" date="2018-12" db="EMBL/GenBank/DDBJ databases">
        <title>Tengunoibacter tsumagoiensis gen. nov., sp. nov., Dictyobacter kobayashii sp. nov., D. alpinus sp. nov., and D. joshuensis sp. nov. and description of Dictyobacteraceae fam. nov. within the order Ktedonobacterales isolated from Tengu-no-mugimeshi.</title>
        <authorList>
            <person name="Wang C.M."/>
            <person name="Zheng Y."/>
            <person name="Sakai Y."/>
            <person name="Toyoda A."/>
            <person name="Minakuchi Y."/>
            <person name="Abe K."/>
            <person name="Yokota A."/>
            <person name="Yabe S."/>
        </authorList>
    </citation>
    <scope>NUCLEOTIDE SEQUENCE [LARGE SCALE GENOMIC DNA]</scope>
    <source>
        <strain evidence="10">S-27</strain>
    </source>
</reference>
<keyword evidence="5 7" id="KW-0862">Zinc</keyword>
<dbReference type="Proteomes" id="UP000287224">
    <property type="component" value="Unassembled WGS sequence"/>
</dbReference>
<dbReference type="Pfam" id="PF01261">
    <property type="entry name" value="AP_endonuc_2"/>
    <property type="match status" value="1"/>
</dbReference>
<dbReference type="GO" id="GO:0008081">
    <property type="term" value="F:phosphoric diester hydrolase activity"/>
    <property type="evidence" value="ECO:0007669"/>
    <property type="project" value="TreeGrafter"/>
</dbReference>
<dbReference type="EC" id="3.1.21.2" evidence="7"/>
<comment type="cofactor">
    <cofactor evidence="7">
        <name>Zn(2+)</name>
        <dbReference type="ChEBI" id="CHEBI:29105"/>
    </cofactor>
    <text evidence="7">Binds 3 Zn(2+) ions.</text>
</comment>
<feature type="binding site" evidence="7">
    <location>
        <position position="180"/>
    </location>
    <ligand>
        <name>Zn(2+)</name>
        <dbReference type="ChEBI" id="CHEBI:29105"/>
        <label>3</label>
    </ligand>
</feature>
<dbReference type="RefSeq" id="WP_126596032.1">
    <property type="nucleotide sequence ID" value="NZ_BIFQ01000001.1"/>
</dbReference>
<feature type="binding site" evidence="7">
    <location>
        <position position="142"/>
    </location>
    <ligand>
        <name>Zn(2+)</name>
        <dbReference type="ChEBI" id="CHEBI:29105"/>
        <label>2</label>
    </ligand>
</feature>
<evidence type="ECO:0000256" key="5">
    <source>
        <dbReference type="ARBA" id="ARBA00022833"/>
    </source>
</evidence>
<feature type="binding site" evidence="7">
    <location>
        <position position="142"/>
    </location>
    <ligand>
        <name>Zn(2+)</name>
        <dbReference type="ChEBI" id="CHEBI:29105"/>
        <label>1</label>
    </ligand>
</feature>
<comment type="catalytic activity">
    <reaction evidence="7">
        <text>Endonucleolytic cleavage to 5'-phosphooligonucleotide end-products.</text>
        <dbReference type="EC" id="3.1.21.2"/>
    </reaction>
</comment>
<dbReference type="GO" id="GO:0006284">
    <property type="term" value="P:base-excision repair"/>
    <property type="evidence" value="ECO:0007669"/>
    <property type="project" value="TreeGrafter"/>
</dbReference>
<dbReference type="AlphaFoldDB" id="A0A401ZDK2"/>
<dbReference type="GO" id="GO:0003677">
    <property type="term" value="F:DNA binding"/>
    <property type="evidence" value="ECO:0007669"/>
    <property type="project" value="InterPro"/>
</dbReference>
<dbReference type="Gene3D" id="3.20.20.150">
    <property type="entry name" value="Divalent-metal-dependent TIM barrel enzymes"/>
    <property type="match status" value="1"/>
</dbReference>
<feature type="binding site" evidence="7">
    <location>
        <position position="106"/>
    </location>
    <ligand>
        <name>Zn(2+)</name>
        <dbReference type="ChEBI" id="CHEBI:29105"/>
        <label>1</label>
    </ligand>
</feature>
<dbReference type="PANTHER" id="PTHR21445:SF0">
    <property type="entry name" value="APURINIC-APYRIMIDINIC ENDONUCLEASE"/>
    <property type="match status" value="1"/>
</dbReference>
<dbReference type="InterPro" id="IPR001719">
    <property type="entry name" value="AP_endonuc_2"/>
</dbReference>
<evidence type="ECO:0000256" key="3">
    <source>
        <dbReference type="ARBA" id="ARBA00022763"/>
    </source>
</evidence>
<comment type="function">
    <text evidence="7">Endonuclease IV plays a role in DNA repair. It cleaves phosphodiester bonds at apurinic or apyrimidinic (AP) sites, generating a 3'-hydroxyl group and a 5'-terminal sugar phosphate.</text>
</comment>
<keyword evidence="2 7" id="KW-0479">Metal-binding</keyword>
<dbReference type="GO" id="GO:0008270">
    <property type="term" value="F:zinc ion binding"/>
    <property type="evidence" value="ECO:0007669"/>
    <property type="project" value="UniProtKB-UniRule"/>
</dbReference>
<protein>
    <recommendedName>
        <fullName evidence="7">Probable endonuclease 4</fullName>
        <ecNumber evidence="7">3.1.21.2</ecNumber>
    </recommendedName>
    <alternativeName>
        <fullName evidence="7">Endodeoxyribonuclease IV</fullName>
    </alternativeName>
    <alternativeName>
        <fullName evidence="7">Endonuclease IV</fullName>
    </alternativeName>
</protein>
<keyword evidence="7" id="KW-0540">Nuclease</keyword>
<dbReference type="HAMAP" id="MF_00152">
    <property type="entry name" value="Nfo"/>
    <property type="match status" value="1"/>
</dbReference>
<sequence length="309" mass="33869">MRIGRHMPTNSKMVKAAQTARQIGCEAIQIFASNPTAWRPPADDPQLCATFAEAARACQLDPIVLHAPYLINLGTTDDVVWEKSVTLLSWTLQRGALLGARYVIFHTGSHRGAGIEAGLGRIVQGIGRILSQTPEEVMLLLENDVGAGNSLGHSFDHLAIVLNQLPQYQQRLGVCLDTAHLWGAGHDISTAESARKVLDQCDETFGLKRLQVIHLNDTEKALGSHRDVHARLGEGIIGQEGLKALLRDPRVQHSALLMETPIKLDENGKEDWEHDSQQIALARELAGLSEPAWQSHGENISMITDIHLI</sequence>
<comment type="caution">
    <text evidence="9">The sequence shown here is derived from an EMBL/GenBank/DDBJ whole genome shotgun (WGS) entry which is preliminary data.</text>
</comment>
<dbReference type="GO" id="GO:0008833">
    <property type="term" value="F:deoxyribonuclease IV (phage-T4-induced) activity"/>
    <property type="evidence" value="ECO:0007669"/>
    <property type="project" value="UniProtKB-UniRule"/>
</dbReference>
<dbReference type="InterPro" id="IPR018246">
    <property type="entry name" value="AP_endonuc_F2_Zn_BS"/>
</dbReference>
<dbReference type="SUPFAM" id="SSF51658">
    <property type="entry name" value="Xylose isomerase-like"/>
    <property type="match status" value="1"/>
</dbReference>
<proteinExistence type="inferred from homology"/>
<evidence type="ECO:0000259" key="8">
    <source>
        <dbReference type="Pfam" id="PF01261"/>
    </source>
</evidence>
<evidence type="ECO:0000256" key="7">
    <source>
        <dbReference type="HAMAP-Rule" id="MF_00152"/>
    </source>
</evidence>
<evidence type="ECO:0000313" key="10">
    <source>
        <dbReference type="Proteomes" id="UP000287224"/>
    </source>
</evidence>
<dbReference type="NCBIfam" id="TIGR00587">
    <property type="entry name" value="nfo"/>
    <property type="match status" value="1"/>
</dbReference>
<evidence type="ECO:0000313" key="9">
    <source>
        <dbReference type="EMBL" id="GCE04932.1"/>
    </source>
</evidence>
<keyword evidence="7 9" id="KW-0255">Endonuclease</keyword>
<feature type="binding site" evidence="7">
    <location>
        <position position="214"/>
    </location>
    <ligand>
        <name>Zn(2+)</name>
        <dbReference type="ChEBI" id="CHEBI:29105"/>
        <label>2</label>
    </ligand>
</feature>
<keyword evidence="10" id="KW-1185">Reference proteome</keyword>
<dbReference type="PROSITE" id="PS00729">
    <property type="entry name" value="AP_NUCLEASE_F2_1"/>
    <property type="match status" value="1"/>
</dbReference>
<dbReference type="FunFam" id="3.20.20.150:FF:000001">
    <property type="entry name" value="Probable endonuclease 4"/>
    <property type="match status" value="1"/>
</dbReference>
<dbReference type="OrthoDB" id="9805666at2"/>
<keyword evidence="6 7" id="KW-0234">DNA repair</keyword>
<feature type="binding site" evidence="7">
    <location>
        <position position="227"/>
    </location>
    <ligand>
        <name>Zn(2+)</name>
        <dbReference type="ChEBI" id="CHEBI:29105"/>
        <label>3</label>
    </ligand>
</feature>
<feature type="binding site" evidence="7">
    <location>
        <position position="66"/>
    </location>
    <ligand>
        <name>Zn(2+)</name>
        <dbReference type="ChEBI" id="CHEBI:29105"/>
        <label>1</label>
    </ligand>
</feature>
<feature type="binding site" evidence="7">
    <location>
        <position position="229"/>
    </location>
    <ligand>
        <name>Zn(2+)</name>
        <dbReference type="ChEBI" id="CHEBI:29105"/>
        <label>3</label>
    </ligand>
</feature>
<evidence type="ECO:0000256" key="6">
    <source>
        <dbReference type="ARBA" id="ARBA00023204"/>
    </source>
</evidence>